<reference evidence="2" key="1">
    <citation type="journal article" date="2021" name="BMC Genomics">
        <title>Chromosome-level genome assembly and manually-curated proteome of model necrotroph Parastagonospora nodorum Sn15 reveals a genome-wide trove of candidate effector homologs, and redundancy of virulence-related functions within an accessory chromosome.</title>
        <authorList>
            <person name="Bertazzoni S."/>
            <person name="Jones D.A.B."/>
            <person name="Phan H.T."/>
            <person name="Tan K.-C."/>
            <person name="Hane J.K."/>
        </authorList>
    </citation>
    <scope>NUCLEOTIDE SEQUENCE [LARGE SCALE GENOMIC DNA]</scope>
    <source>
        <strain evidence="2">SN15 / ATCC MYA-4574 / FGSC 10173)</strain>
    </source>
</reference>
<keyword evidence="2" id="KW-1185">Reference proteome</keyword>
<dbReference type="Proteomes" id="UP000663193">
    <property type="component" value="Chromosome 5"/>
</dbReference>
<organism evidence="1 2">
    <name type="scientific">Phaeosphaeria nodorum (strain SN15 / ATCC MYA-4574 / FGSC 10173)</name>
    <name type="common">Glume blotch fungus</name>
    <name type="synonym">Parastagonospora nodorum</name>
    <dbReference type="NCBI Taxonomy" id="321614"/>
    <lineage>
        <taxon>Eukaryota</taxon>
        <taxon>Fungi</taxon>
        <taxon>Dikarya</taxon>
        <taxon>Ascomycota</taxon>
        <taxon>Pezizomycotina</taxon>
        <taxon>Dothideomycetes</taxon>
        <taxon>Pleosporomycetidae</taxon>
        <taxon>Pleosporales</taxon>
        <taxon>Pleosporineae</taxon>
        <taxon>Phaeosphaeriaceae</taxon>
        <taxon>Parastagonospora</taxon>
    </lineage>
</organism>
<gene>
    <name evidence="1" type="ORF">JI435_301780</name>
</gene>
<feature type="non-terminal residue" evidence="1">
    <location>
        <position position="1"/>
    </location>
</feature>
<name>A0A7U2I005_PHANO</name>
<dbReference type="VEuPathDB" id="FungiDB:JI435_301780"/>
<sequence length="106" mass="12228">EEMARMRSFCARMLPLGWSAFVHSDRLFHLYEENAGTMFKQPEKLYTQLGHCFNRLFRSGGIRSCLRARGAQSIMPRQVQDRKASERVITAVIDPFPSELVLLKPV</sequence>
<accession>A0A7U2I005</accession>
<proteinExistence type="predicted"/>
<dbReference type="AlphaFoldDB" id="A0A7U2I005"/>
<evidence type="ECO:0000313" key="1">
    <source>
        <dbReference type="EMBL" id="QRC94846.1"/>
    </source>
</evidence>
<protein>
    <submittedName>
        <fullName evidence="1">Uncharacterized protein</fullName>
    </submittedName>
</protein>
<evidence type="ECO:0000313" key="2">
    <source>
        <dbReference type="Proteomes" id="UP000663193"/>
    </source>
</evidence>
<dbReference type="EMBL" id="CP069027">
    <property type="protein sequence ID" value="QRC94846.1"/>
    <property type="molecule type" value="Genomic_DNA"/>
</dbReference>